<proteinExistence type="predicted"/>
<gene>
    <name evidence="1" type="ORF">STAS_23208</name>
</gene>
<keyword evidence="2" id="KW-1185">Reference proteome</keyword>
<dbReference type="AlphaFoldDB" id="A0A5A7QQL0"/>
<sequence>MVAPSAGVQNMFSPLPLITVIDSRFRRVESFSHLTAELLVYRKKTVDRRSSLAGFRWWKLSILVSRAYSPGGSRKTGLHLNALIVGKRSSRRHCLQGDRTMVGEDDGWYDRTRYADEKRGSRRAVCCVKGSSLVTEHCRTAAIKAGDEVNFARKKIRDRRRGVWTQTEGKECCVLRQSDREIKREKLGLLD</sequence>
<protein>
    <submittedName>
        <fullName evidence="1">TBC1 domain family member 31</fullName>
    </submittedName>
</protein>
<dbReference type="EMBL" id="BKCP01007416">
    <property type="protein sequence ID" value="GER46181.1"/>
    <property type="molecule type" value="Genomic_DNA"/>
</dbReference>
<organism evidence="1 2">
    <name type="scientific">Striga asiatica</name>
    <name type="common">Asiatic witchweed</name>
    <name type="synonym">Buchnera asiatica</name>
    <dbReference type="NCBI Taxonomy" id="4170"/>
    <lineage>
        <taxon>Eukaryota</taxon>
        <taxon>Viridiplantae</taxon>
        <taxon>Streptophyta</taxon>
        <taxon>Embryophyta</taxon>
        <taxon>Tracheophyta</taxon>
        <taxon>Spermatophyta</taxon>
        <taxon>Magnoliopsida</taxon>
        <taxon>eudicotyledons</taxon>
        <taxon>Gunneridae</taxon>
        <taxon>Pentapetalae</taxon>
        <taxon>asterids</taxon>
        <taxon>lamiids</taxon>
        <taxon>Lamiales</taxon>
        <taxon>Orobanchaceae</taxon>
        <taxon>Buchnereae</taxon>
        <taxon>Striga</taxon>
    </lineage>
</organism>
<comment type="caution">
    <text evidence="1">The sequence shown here is derived from an EMBL/GenBank/DDBJ whole genome shotgun (WGS) entry which is preliminary data.</text>
</comment>
<name>A0A5A7QQL0_STRAF</name>
<evidence type="ECO:0000313" key="1">
    <source>
        <dbReference type="EMBL" id="GER46181.1"/>
    </source>
</evidence>
<dbReference type="Proteomes" id="UP000325081">
    <property type="component" value="Unassembled WGS sequence"/>
</dbReference>
<accession>A0A5A7QQL0</accession>
<evidence type="ECO:0000313" key="2">
    <source>
        <dbReference type="Proteomes" id="UP000325081"/>
    </source>
</evidence>
<reference evidence="2" key="1">
    <citation type="journal article" date="2019" name="Curr. Biol.">
        <title>Genome Sequence of Striga asiatica Provides Insight into the Evolution of Plant Parasitism.</title>
        <authorList>
            <person name="Yoshida S."/>
            <person name="Kim S."/>
            <person name="Wafula E.K."/>
            <person name="Tanskanen J."/>
            <person name="Kim Y.M."/>
            <person name="Honaas L."/>
            <person name="Yang Z."/>
            <person name="Spallek T."/>
            <person name="Conn C.E."/>
            <person name="Ichihashi Y."/>
            <person name="Cheong K."/>
            <person name="Cui S."/>
            <person name="Der J.P."/>
            <person name="Gundlach H."/>
            <person name="Jiao Y."/>
            <person name="Hori C."/>
            <person name="Ishida J.K."/>
            <person name="Kasahara H."/>
            <person name="Kiba T."/>
            <person name="Kim M.S."/>
            <person name="Koo N."/>
            <person name="Laohavisit A."/>
            <person name="Lee Y.H."/>
            <person name="Lumba S."/>
            <person name="McCourt P."/>
            <person name="Mortimer J.C."/>
            <person name="Mutuku J.M."/>
            <person name="Nomura T."/>
            <person name="Sasaki-Sekimoto Y."/>
            <person name="Seto Y."/>
            <person name="Wang Y."/>
            <person name="Wakatake T."/>
            <person name="Sakakibara H."/>
            <person name="Demura T."/>
            <person name="Yamaguchi S."/>
            <person name="Yoneyama K."/>
            <person name="Manabe R.I."/>
            <person name="Nelson D.C."/>
            <person name="Schulman A.H."/>
            <person name="Timko M.P."/>
            <person name="dePamphilis C.W."/>
            <person name="Choi D."/>
            <person name="Shirasu K."/>
        </authorList>
    </citation>
    <scope>NUCLEOTIDE SEQUENCE [LARGE SCALE GENOMIC DNA]</scope>
    <source>
        <strain evidence="2">cv. UVA1</strain>
    </source>
</reference>